<dbReference type="InterPro" id="IPR001173">
    <property type="entry name" value="Glyco_trans_2-like"/>
</dbReference>
<keyword evidence="6" id="KW-1185">Reference proteome</keyword>
<protein>
    <submittedName>
        <fullName evidence="5">Glycosyltransferase family 2 protein</fullName>
    </submittedName>
</protein>
<dbReference type="Proteomes" id="UP001165679">
    <property type="component" value="Unassembled WGS sequence"/>
</dbReference>
<sequence length="310" mass="33951">MPDARVAILLSTYNGERFLREQLDSLLTQSHPHWTLYWRDDSSSDGTVAILEEFARCAGQGRCVHVQGPPERLGPTVSFLTLLAAVKDSLGNEDVVAFADQDDVWLPEKLARGVAALRGANTDGPVIYCARQVLVDDGLRRIGLSRGLEKPAAFPAALAQNVITGCTIMMDRRAAALVAGSIPASATLHDWWCYLVVTAADGLLLHDDEPVVLYRQHNHNVVGAPRSMARRAVGAVRRGPNVFMNVLRQHVAALQAQPHLMSPKARAQVAAIDRALKGGPIRRLAALRMPGLHRQTWQENVGFWAWFLIG</sequence>
<evidence type="ECO:0000256" key="2">
    <source>
        <dbReference type="ARBA" id="ARBA00022676"/>
    </source>
</evidence>
<dbReference type="PANTHER" id="PTHR43685">
    <property type="entry name" value="GLYCOSYLTRANSFERASE"/>
    <property type="match status" value="1"/>
</dbReference>
<reference evidence="5" key="2">
    <citation type="submission" date="2022-10" db="EMBL/GenBank/DDBJ databases">
        <authorList>
            <person name="Trinh H.N."/>
        </authorList>
    </citation>
    <scope>NUCLEOTIDE SEQUENCE</scope>
    <source>
        <strain evidence="5">RN2-1</strain>
    </source>
</reference>
<accession>A0AA41YN32</accession>
<reference evidence="5" key="1">
    <citation type="submission" date="2022-09" db="EMBL/GenBank/DDBJ databases">
        <title>Rhodovastum sp. nov. RN2-1 isolated from soil in Seongnam, South Korea.</title>
        <authorList>
            <person name="Le N.T."/>
        </authorList>
    </citation>
    <scope>NUCLEOTIDE SEQUENCE</scope>
    <source>
        <strain evidence="5">RN2-1</strain>
    </source>
</reference>
<dbReference type="Gene3D" id="3.90.550.10">
    <property type="entry name" value="Spore Coat Polysaccharide Biosynthesis Protein SpsA, Chain A"/>
    <property type="match status" value="1"/>
</dbReference>
<dbReference type="AlphaFoldDB" id="A0AA41YN32"/>
<organism evidence="5 6">
    <name type="scientific">Limobrevibacterium gyesilva</name>
    <dbReference type="NCBI Taxonomy" id="2991712"/>
    <lineage>
        <taxon>Bacteria</taxon>
        <taxon>Pseudomonadati</taxon>
        <taxon>Pseudomonadota</taxon>
        <taxon>Alphaproteobacteria</taxon>
        <taxon>Acetobacterales</taxon>
        <taxon>Acetobacteraceae</taxon>
        <taxon>Limobrevibacterium</taxon>
    </lineage>
</organism>
<evidence type="ECO:0000259" key="4">
    <source>
        <dbReference type="Pfam" id="PF00535"/>
    </source>
</evidence>
<evidence type="ECO:0000313" key="5">
    <source>
        <dbReference type="EMBL" id="MCW3473528.1"/>
    </source>
</evidence>
<evidence type="ECO:0000313" key="6">
    <source>
        <dbReference type="Proteomes" id="UP001165679"/>
    </source>
</evidence>
<dbReference type="InterPro" id="IPR050834">
    <property type="entry name" value="Glycosyltransf_2"/>
</dbReference>
<dbReference type="Pfam" id="PF00535">
    <property type="entry name" value="Glycos_transf_2"/>
    <property type="match status" value="1"/>
</dbReference>
<dbReference type="RefSeq" id="WP_264712107.1">
    <property type="nucleotide sequence ID" value="NZ_JAPDNT010000001.1"/>
</dbReference>
<name>A0AA41YN32_9PROT</name>
<keyword evidence="3" id="KW-0808">Transferase</keyword>
<evidence type="ECO:0000256" key="3">
    <source>
        <dbReference type="ARBA" id="ARBA00022679"/>
    </source>
</evidence>
<gene>
    <name evidence="5" type="ORF">OL599_02965</name>
</gene>
<feature type="domain" description="Glycosyltransferase 2-like" evidence="4">
    <location>
        <begin position="8"/>
        <end position="165"/>
    </location>
</feature>
<dbReference type="SUPFAM" id="SSF53448">
    <property type="entry name" value="Nucleotide-diphospho-sugar transferases"/>
    <property type="match status" value="1"/>
</dbReference>
<dbReference type="CDD" id="cd04196">
    <property type="entry name" value="GT_2_like_d"/>
    <property type="match status" value="1"/>
</dbReference>
<dbReference type="InterPro" id="IPR029044">
    <property type="entry name" value="Nucleotide-diphossugar_trans"/>
</dbReference>
<comment type="caution">
    <text evidence="5">The sequence shown here is derived from an EMBL/GenBank/DDBJ whole genome shotgun (WGS) entry which is preliminary data.</text>
</comment>
<evidence type="ECO:0000256" key="1">
    <source>
        <dbReference type="ARBA" id="ARBA00006739"/>
    </source>
</evidence>
<comment type="similarity">
    <text evidence="1">Belongs to the glycosyltransferase 2 family.</text>
</comment>
<keyword evidence="2" id="KW-0328">Glycosyltransferase</keyword>
<dbReference type="GO" id="GO:0016757">
    <property type="term" value="F:glycosyltransferase activity"/>
    <property type="evidence" value="ECO:0007669"/>
    <property type="project" value="UniProtKB-KW"/>
</dbReference>
<dbReference type="EMBL" id="JAPDNT010000001">
    <property type="protein sequence ID" value="MCW3473528.1"/>
    <property type="molecule type" value="Genomic_DNA"/>
</dbReference>
<dbReference type="PANTHER" id="PTHR43685:SF5">
    <property type="entry name" value="GLYCOSYLTRANSFERASE EPSE-RELATED"/>
    <property type="match status" value="1"/>
</dbReference>
<proteinExistence type="inferred from homology"/>